<evidence type="ECO:0000313" key="2">
    <source>
        <dbReference type="Proteomes" id="UP001447188"/>
    </source>
</evidence>
<name>A0ABR3GWX5_9PEZI</name>
<protein>
    <submittedName>
        <fullName evidence="1">Uncharacterized protein</fullName>
    </submittedName>
</protein>
<sequence length="125" mass="13973">MGINRSRSSRTGNRDKFSLARITSAKYEAKTLETLVDQDMDLLYLLSEGADNLPYWEETSEVTAVPDAILYELGILYDTPLVEDVLPMEQDVLPMEQDADWDIVSEASEWDLVSLGGFSDDDSCG</sequence>
<reference evidence="1 2" key="1">
    <citation type="submission" date="2024-02" db="EMBL/GenBank/DDBJ databases">
        <title>Discinaceae phylogenomics.</title>
        <authorList>
            <person name="Dirks A.C."/>
            <person name="James T.Y."/>
        </authorList>
    </citation>
    <scope>NUCLEOTIDE SEQUENCE [LARGE SCALE GENOMIC DNA]</scope>
    <source>
        <strain evidence="1 2">ACD0624</strain>
    </source>
</reference>
<organism evidence="1 2">
    <name type="scientific">Discina gigas</name>
    <dbReference type="NCBI Taxonomy" id="1032678"/>
    <lineage>
        <taxon>Eukaryota</taxon>
        <taxon>Fungi</taxon>
        <taxon>Dikarya</taxon>
        <taxon>Ascomycota</taxon>
        <taxon>Pezizomycotina</taxon>
        <taxon>Pezizomycetes</taxon>
        <taxon>Pezizales</taxon>
        <taxon>Discinaceae</taxon>
        <taxon>Discina</taxon>
    </lineage>
</organism>
<comment type="caution">
    <text evidence="1">The sequence shown here is derived from an EMBL/GenBank/DDBJ whole genome shotgun (WGS) entry which is preliminary data.</text>
</comment>
<gene>
    <name evidence="1" type="ORF">Q9L58_000755</name>
</gene>
<keyword evidence="2" id="KW-1185">Reference proteome</keyword>
<accession>A0ABR3GWX5</accession>
<proteinExistence type="predicted"/>
<dbReference type="Proteomes" id="UP001447188">
    <property type="component" value="Unassembled WGS sequence"/>
</dbReference>
<evidence type="ECO:0000313" key="1">
    <source>
        <dbReference type="EMBL" id="KAL0640197.1"/>
    </source>
</evidence>
<dbReference type="EMBL" id="JBBBZM010000005">
    <property type="protein sequence ID" value="KAL0640197.1"/>
    <property type="molecule type" value="Genomic_DNA"/>
</dbReference>